<dbReference type="AlphaFoldDB" id="A0A1S3H9P2"/>
<dbReference type="GO" id="GO:0016020">
    <property type="term" value="C:membrane"/>
    <property type="evidence" value="ECO:0007669"/>
    <property type="project" value="UniProtKB-SubCell"/>
</dbReference>
<evidence type="ECO:0000256" key="9">
    <source>
        <dbReference type="ARBA" id="ARBA00022968"/>
    </source>
</evidence>
<dbReference type="PANTHER" id="PTHR23033:SF14">
    <property type="entry name" value="GLYCOPROTEIN-N-ACETYLGALACTOSAMINE 3-BETA-GALACTOSYLTRANSFERASE 1-RELATED"/>
    <property type="match status" value="1"/>
</dbReference>
<dbReference type="RefSeq" id="XP_013382726.1">
    <property type="nucleotide sequence ID" value="XM_013527272.2"/>
</dbReference>
<keyword evidence="10 12" id="KW-1133">Transmembrane helix</keyword>
<keyword evidence="5" id="KW-0328">Glycosyltransferase</keyword>
<evidence type="ECO:0000313" key="14">
    <source>
        <dbReference type="Proteomes" id="UP000085678"/>
    </source>
</evidence>
<dbReference type="Gene3D" id="3.90.550.50">
    <property type="match status" value="1"/>
</dbReference>
<comment type="pathway">
    <text evidence="2">Protein modification; protein glycosylation.</text>
</comment>
<evidence type="ECO:0000256" key="7">
    <source>
        <dbReference type="ARBA" id="ARBA00022692"/>
    </source>
</evidence>
<dbReference type="OrthoDB" id="414175at2759"/>
<protein>
    <recommendedName>
        <fullName evidence="4">N-acetylgalactosaminide beta-1,3-galactosyltransferase</fullName>
        <ecNumber evidence="4">2.4.1.122</ecNumber>
    </recommendedName>
</protein>
<dbReference type="InterPro" id="IPR029044">
    <property type="entry name" value="Nucleotide-diphossugar_trans"/>
</dbReference>
<dbReference type="RefSeq" id="XP_013382727.1">
    <property type="nucleotide sequence ID" value="XM_013527273.2"/>
</dbReference>
<evidence type="ECO:0000313" key="18">
    <source>
        <dbReference type="RefSeq" id="XP_013382729.1"/>
    </source>
</evidence>
<dbReference type="EC" id="2.4.1.122" evidence="4"/>
<dbReference type="InterPro" id="IPR026050">
    <property type="entry name" value="C1GALT1/C1GALT1_chp1"/>
</dbReference>
<dbReference type="PANTHER" id="PTHR23033">
    <property type="entry name" value="BETA1,3-GALACTOSYLTRANSFERASE"/>
    <property type="match status" value="1"/>
</dbReference>
<evidence type="ECO:0000313" key="16">
    <source>
        <dbReference type="RefSeq" id="XP_013382727.1"/>
    </source>
</evidence>
<name>A0A1S3H9P2_LINAN</name>
<evidence type="ECO:0000256" key="6">
    <source>
        <dbReference type="ARBA" id="ARBA00022679"/>
    </source>
</evidence>
<proteinExistence type="inferred from homology"/>
<dbReference type="UniPathway" id="UPA00378"/>
<evidence type="ECO:0000256" key="4">
    <source>
        <dbReference type="ARBA" id="ARBA00012557"/>
    </source>
</evidence>
<dbReference type="Pfam" id="PF02434">
    <property type="entry name" value="Fringe"/>
    <property type="match status" value="1"/>
</dbReference>
<evidence type="ECO:0000256" key="12">
    <source>
        <dbReference type="SAM" id="Phobius"/>
    </source>
</evidence>
<accession>A0A1S3H9P2</accession>
<evidence type="ECO:0000313" key="15">
    <source>
        <dbReference type="RefSeq" id="XP_013382726.1"/>
    </source>
</evidence>
<dbReference type="Proteomes" id="UP000085678">
    <property type="component" value="Unplaced"/>
</dbReference>
<dbReference type="GeneID" id="106153368"/>
<keyword evidence="9" id="KW-0735">Signal-anchor</keyword>
<evidence type="ECO:0000256" key="5">
    <source>
        <dbReference type="ARBA" id="ARBA00022676"/>
    </source>
</evidence>
<evidence type="ECO:0000313" key="17">
    <source>
        <dbReference type="RefSeq" id="XP_013382728.1"/>
    </source>
</evidence>
<dbReference type="RefSeq" id="XP_013382729.1">
    <property type="nucleotide sequence ID" value="XM_013527275.2"/>
</dbReference>
<keyword evidence="14" id="KW-1185">Reference proteome</keyword>
<dbReference type="InterPro" id="IPR003378">
    <property type="entry name" value="Fringe-like_glycosylTrfase"/>
</dbReference>
<keyword evidence="8" id="KW-0547">Nucleotide-binding</keyword>
<keyword evidence="7 12" id="KW-0812">Transmembrane</keyword>
<evidence type="ECO:0000256" key="2">
    <source>
        <dbReference type="ARBA" id="ARBA00004922"/>
    </source>
</evidence>
<gene>
    <name evidence="15 16 17 18" type="primary">LOC106153368</name>
</gene>
<keyword evidence="11 12" id="KW-0472">Membrane</keyword>
<sequence length="304" mass="34943">MDVQCSSSLMAPNRKQFKIFVLTAVIFIVLLNTYVYYAVNGPGTSLSLNHKKIYHPRLLCWILTTKRNFKTKAKAVKDTWSRRCDVRLFVASDKDDALNTTVFNIVDSRETLTQKTFAAFEYVYKHHINDADWFLKADDDTYIFTENLRHLLTSYNPDHPWFIGFPTQLFLSSPYMSGGAGYVISKSALEKFYRVGLSQKLCPTTGRFEDKDFGECLYKIGVKTGKSQDANHRTLFHPFHPVTMINGADPNLPKWFYISRYPGLAGNTRGIDTLSEDTVSFHYVDPGSMYLMHFLLYDIRRPAS</sequence>
<evidence type="ECO:0000256" key="1">
    <source>
        <dbReference type="ARBA" id="ARBA00004606"/>
    </source>
</evidence>
<evidence type="ECO:0000256" key="8">
    <source>
        <dbReference type="ARBA" id="ARBA00022741"/>
    </source>
</evidence>
<keyword evidence="6" id="KW-0808">Transferase</keyword>
<feature type="domain" description="Fringe-like glycosyltransferase" evidence="13">
    <location>
        <begin position="62"/>
        <end position="227"/>
    </location>
</feature>
<comment type="subcellular location">
    <subcellularLocation>
        <location evidence="1">Membrane</location>
        <topology evidence="1">Single-pass type II membrane protein</topology>
    </subcellularLocation>
</comment>
<dbReference type="GO" id="GO:0000166">
    <property type="term" value="F:nucleotide binding"/>
    <property type="evidence" value="ECO:0007669"/>
    <property type="project" value="UniProtKB-KW"/>
</dbReference>
<dbReference type="SUPFAM" id="SSF53448">
    <property type="entry name" value="Nucleotide-diphospho-sugar transferases"/>
    <property type="match status" value="1"/>
</dbReference>
<evidence type="ECO:0000259" key="13">
    <source>
        <dbReference type="Pfam" id="PF02434"/>
    </source>
</evidence>
<organism evidence="17">
    <name type="scientific">Lingula anatina</name>
    <name type="common">Brachiopod</name>
    <name type="synonym">Lingula unguis</name>
    <dbReference type="NCBI Taxonomy" id="7574"/>
    <lineage>
        <taxon>Eukaryota</taxon>
        <taxon>Metazoa</taxon>
        <taxon>Spiralia</taxon>
        <taxon>Lophotrochozoa</taxon>
        <taxon>Brachiopoda</taxon>
        <taxon>Linguliformea</taxon>
        <taxon>Lingulata</taxon>
        <taxon>Lingulida</taxon>
        <taxon>Linguloidea</taxon>
        <taxon>Lingulidae</taxon>
        <taxon>Lingula</taxon>
    </lineage>
</organism>
<evidence type="ECO:0000256" key="3">
    <source>
        <dbReference type="ARBA" id="ARBA00006462"/>
    </source>
</evidence>
<dbReference type="RefSeq" id="XP_013382728.1">
    <property type="nucleotide sequence ID" value="XM_013527274.2"/>
</dbReference>
<dbReference type="GO" id="GO:0016263">
    <property type="term" value="F:glycoprotein-N-acetylgalactosamine 3-beta-galactosyltransferase activity"/>
    <property type="evidence" value="ECO:0007669"/>
    <property type="project" value="UniProtKB-EC"/>
</dbReference>
<feature type="transmembrane region" description="Helical" evidence="12">
    <location>
        <begin position="19"/>
        <end position="39"/>
    </location>
</feature>
<evidence type="ECO:0000256" key="10">
    <source>
        <dbReference type="ARBA" id="ARBA00022989"/>
    </source>
</evidence>
<evidence type="ECO:0000256" key="11">
    <source>
        <dbReference type="ARBA" id="ARBA00023136"/>
    </source>
</evidence>
<comment type="similarity">
    <text evidence="3">Belongs to the glycosyltransferase 31 family. Beta3-Gal-T subfamily.</text>
</comment>
<reference evidence="15 16" key="1">
    <citation type="submission" date="2023-09" db="UniProtKB">
        <authorList>
            <consortium name="RefSeq"/>
        </authorList>
    </citation>
    <scope>IDENTIFICATION</scope>
    <source>
        <tissue evidence="15 16">Gonads</tissue>
    </source>
</reference>